<organism evidence="10 11">
    <name type="scientific">Bos mutus</name>
    <name type="common">wild yak</name>
    <dbReference type="NCBI Taxonomy" id="72004"/>
    <lineage>
        <taxon>Eukaryota</taxon>
        <taxon>Metazoa</taxon>
        <taxon>Chordata</taxon>
        <taxon>Craniata</taxon>
        <taxon>Vertebrata</taxon>
        <taxon>Euteleostomi</taxon>
        <taxon>Mammalia</taxon>
        <taxon>Eutheria</taxon>
        <taxon>Laurasiatheria</taxon>
        <taxon>Artiodactyla</taxon>
        <taxon>Ruminantia</taxon>
        <taxon>Pecora</taxon>
        <taxon>Bovidae</taxon>
        <taxon>Bovinae</taxon>
        <taxon>Bos</taxon>
    </lineage>
</organism>
<dbReference type="GO" id="GO:0004930">
    <property type="term" value="F:G protein-coupled receptor activity"/>
    <property type="evidence" value="ECO:0007669"/>
    <property type="project" value="UniProtKB-KW"/>
</dbReference>
<dbReference type="PANTHER" id="PTHR48001">
    <property type="entry name" value="OLFACTORY RECEPTOR"/>
    <property type="match status" value="1"/>
</dbReference>
<dbReference type="AlphaFoldDB" id="L8HPH4"/>
<feature type="domain" description="G-protein coupled receptors family 1 profile" evidence="9">
    <location>
        <begin position="1"/>
        <end position="131"/>
    </location>
</feature>
<evidence type="ECO:0000313" key="11">
    <source>
        <dbReference type="Proteomes" id="UP000011080"/>
    </source>
</evidence>
<proteinExistence type="predicted"/>
<reference evidence="10 11" key="1">
    <citation type="journal article" date="2012" name="Nat. Genet.">
        <title>The yak genome and adaptation to life at high altitude.</title>
        <authorList>
            <person name="Qiu Q."/>
            <person name="Zhang G."/>
            <person name="Ma T."/>
            <person name="Qian W."/>
            <person name="Wang J."/>
            <person name="Ye Z."/>
            <person name="Cao C."/>
            <person name="Hu Q."/>
            <person name="Kim J."/>
            <person name="Larkin D.M."/>
            <person name="Auvil L."/>
            <person name="Capitanu B."/>
            <person name="Ma J."/>
            <person name="Lewin H.A."/>
            <person name="Qian X."/>
            <person name="Lang Y."/>
            <person name="Zhou R."/>
            <person name="Wang L."/>
            <person name="Wang K."/>
            <person name="Xia J."/>
            <person name="Liao S."/>
            <person name="Pan S."/>
            <person name="Lu X."/>
            <person name="Hou H."/>
            <person name="Wang Y."/>
            <person name="Zang X."/>
            <person name="Yin Y."/>
            <person name="Ma H."/>
            <person name="Zhang J."/>
            <person name="Wang Z."/>
            <person name="Zhang Y."/>
            <person name="Zhang D."/>
            <person name="Yonezawa T."/>
            <person name="Hasegawa M."/>
            <person name="Zhong Y."/>
            <person name="Liu W."/>
            <person name="Zhang Y."/>
            <person name="Huang Z."/>
            <person name="Zhang S."/>
            <person name="Long R."/>
            <person name="Yang H."/>
            <person name="Wang J."/>
            <person name="Lenstra J.A."/>
            <person name="Cooper D.N."/>
            <person name="Wu Y."/>
            <person name="Wang J."/>
            <person name="Shi P."/>
            <person name="Wang J."/>
            <person name="Liu J."/>
        </authorList>
    </citation>
    <scope>NUCLEOTIDE SEQUENCE [LARGE SCALE GENOMIC DNA]</scope>
    <source>
        <strain evidence="11">yakQH1</strain>
    </source>
</reference>
<evidence type="ECO:0000256" key="4">
    <source>
        <dbReference type="ARBA" id="ARBA00023040"/>
    </source>
</evidence>
<evidence type="ECO:0000259" key="9">
    <source>
        <dbReference type="PROSITE" id="PS50262"/>
    </source>
</evidence>
<evidence type="ECO:0000256" key="7">
    <source>
        <dbReference type="ARBA" id="ARBA00023224"/>
    </source>
</evidence>
<dbReference type="InterPro" id="IPR017452">
    <property type="entry name" value="GPCR_Rhodpsn_7TM"/>
</dbReference>
<keyword evidence="4" id="KW-0297">G-protein coupled receptor</keyword>
<feature type="transmembrane region" description="Helical" evidence="8">
    <location>
        <begin position="81"/>
        <end position="110"/>
    </location>
</feature>
<name>L8HPH4_9CETA</name>
<evidence type="ECO:0000256" key="6">
    <source>
        <dbReference type="ARBA" id="ARBA00023170"/>
    </source>
</evidence>
<dbReference type="Gene3D" id="1.20.1070.10">
    <property type="entry name" value="Rhodopsin 7-helix transmembrane proteins"/>
    <property type="match status" value="1"/>
</dbReference>
<keyword evidence="6" id="KW-0675">Receptor</keyword>
<comment type="subcellular location">
    <subcellularLocation>
        <location evidence="1">Membrane</location>
        <topology evidence="1">Multi-pass membrane protein</topology>
    </subcellularLocation>
</comment>
<feature type="non-terminal residue" evidence="10">
    <location>
        <position position="1"/>
    </location>
</feature>
<evidence type="ECO:0000256" key="2">
    <source>
        <dbReference type="ARBA" id="ARBA00022692"/>
    </source>
</evidence>
<gene>
    <name evidence="10" type="ORF">M91_14571</name>
</gene>
<dbReference type="Proteomes" id="UP000011080">
    <property type="component" value="Unassembled WGS sequence"/>
</dbReference>
<dbReference type="GO" id="GO:0016020">
    <property type="term" value="C:membrane"/>
    <property type="evidence" value="ECO:0007669"/>
    <property type="project" value="UniProtKB-SubCell"/>
</dbReference>
<evidence type="ECO:0000256" key="5">
    <source>
        <dbReference type="ARBA" id="ARBA00023136"/>
    </source>
</evidence>
<accession>L8HPH4</accession>
<keyword evidence="3 8" id="KW-1133">Transmembrane helix</keyword>
<sequence length="131" mass="14729">ILSVMAYDRFVAICHPLHYMVIINPWVCGTLTVGSCVTSSLLETLTVLRLPFCTNMKIPHFFCDLLEVLKLTCSDTLINNVVVYFGAIVLGVFPLFWIFFSYSLIFSSILRISSARGKYKAFSTCGSHLFV</sequence>
<dbReference type="InterPro" id="IPR000725">
    <property type="entry name" value="Olfact_rcpt"/>
</dbReference>
<dbReference type="PROSITE" id="PS50262">
    <property type="entry name" value="G_PROTEIN_RECEP_F1_2"/>
    <property type="match status" value="1"/>
</dbReference>
<dbReference type="Pfam" id="PF13853">
    <property type="entry name" value="7tm_4"/>
    <property type="match status" value="1"/>
</dbReference>
<evidence type="ECO:0000256" key="8">
    <source>
        <dbReference type="SAM" id="Phobius"/>
    </source>
</evidence>
<dbReference type="SUPFAM" id="SSF81321">
    <property type="entry name" value="Family A G protein-coupled receptor-like"/>
    <property type="match status" value="1"/>
</dbReference>
<evidence type="ECO:0000256" key="3">
    <source>
        <dbReference type="ARBA" id="ARBA00022989"/>
    </source>
</evidence>
<keyword evidence="5 8" id="KW-0472">Membrane</keyword>
<keyword evidence="7" id="KW-0807">Transducer</keyword>
<evidence type="ECO:0000313" key="10">
    <source>
        <dbReference type="EMBL" id="ELR44962.1"/>
    </source>
</evidence>
<feature type="non-terminal residue" evidence="10">
    <location>
        <position position="131"/>
    </location>
</feature>
<keyword evidence="2 8" id="KW-0812">Transmembrane</keyword>
<evidence type="ECO:0000256" key="1">
    <source>
        <dbReference type="ARBA" id="ARBA00004141"/>
    </source>
</evidence>
<dbReference type="GO" id="GO:0004984">
    <property type="term" value="F:olfactory receptor activity"/>
    <property type="evidence" value="ECO:0007669"/>
    <property type="project" value="InterPro"/>
</dbReference>
<dbReference type="EMBL" id="JH884885">
    <property type="protein sequence ID" value="ELR44962.1"/>
    <property type="molecule type" value="Genomic_DNA"/>
</dbReference>
<dbReference type="PRINTS" id="PR00245">
    <property type="entry name" value="OLFACTORYR"/>
</dbReference>
<protein>
    <recommendedName>
        <fullName evidence="9">G-protein coupled receptors family 1 profile domain-containing protein</fullName>
    </recommendedName>
</protein>